<dbReference type="Proteomes" id="UP001347796">
    <property type="component" value="Unassembled WGS sequence"/>
</dbReference>
<reference evidence="3 4" key="1">
    <citation type="submission" date="2024-01" db="EMBL/GenBank/DDBJ databases">
        <title>The genome of the rayed Mediterranean limpet Patella caerulea (Linnaeus, 1758).</title>
        <authorList>
            <person name="Anh-Thu Weber A."/>
            <person name="Halstead-Nussloch G."/>
        </authorList>
    </citation>
    <scope>NUCLEOTIDE SEQUENCE [LARGE SCALE GENOMIC DNA]</scope>
    <source>
        <strain evidence="3">AATW-2023a</strain>
        <tissue evidence="3">Whole specimen</tissue>
    </source>
</reference>
<evidence type="ECO:0000313" key="3">
    <source>
        <dbReference type="EMBL" id="KAK6167791.1"/>
    </source>
</evidence>
<gene>
    <name evidence="3" type="ORF">SNE40_021736</name>
</gene>
<accession>A0AAN8G521</accession>
<evidence type="ECO:0000256" key="1">
    <source>
        <dbReference type="ARBA" id="ARBA00009500"/>
    </source>
</evidence>
<dbReference type="PANTHER" id="PTHR11461:SF211">
    <property type="entry name" value="GH10112P-RELATED"/>
    <property type="match status" value="1"/>
</dbReference>
<feature type="domain" description="Serpin" evidence="2">
    <location>
        <begin position="28"/>
        <end position="140"/>
    </location>
</feature>
<dbReference type="Gene3D" id="3.30.497.10">
    <property type="entry name" value="Antithrombin, subunit I, domain 2"/>
    <property type="match status" value="1"/>
</dbReference>
<evidence type="ECO:0000259" key="2">
    <source>
        <dbReference type="Pfam" id="PF00079"/>
    </source>
</evidence>
<comment type="similarity">
    <text evidence="1">Belongs to the serpin family.</text>
</comment>
<dbReference type="SUPFAM" id="SSF56574">
    <property type="entry name" value="Serpins"/>
    <property type="match status" value="1"/>
</dbReference>
<dbReference type="EMBL" id="JAZGQO010000018">
    <property type="protein sequence ID" value="KAK6167791.1"/>
    <property type="molecule type" value="Genomic_DNA"/>
</dbReference>
<dbReference type="InterPro" id="IPR036186">
    <property type="entry name" value="Serpin_sf"/>
</dbReference>
<comment type="caution">
    <text evidence="3">The sequence shown here is derived from an EMBL/GenBank/DDBJ whole genome shotgun (WGS) entry which is preliminary data.</text>
</comment>
<organism evidence="3 4">
    <name type="scientific">Patella caerulea</name>
    <name type="common">Rayed Mediterranean limpet</name>
    <dbReference type="NCBI Taxonomy" id="87958"/>
    <lineage>
        <taxon>Eukaryota</taxon>
        <taxon>Metazoa</taxon>
        <taxon>Spiralia</taxon>
        <taxon>Lophotrochozoa</taxon>
        <taxon>Mollusca</taxon>
        <taxon>Gastropoda</taxon>
        <taxon>Patellogastropoda</taxon>
        <taxon>Patelloidea</taxon>
        <taxon>Patellidae</taxon>
        <taxon>Patella</taxon>
    </lineage>
</organism>
<protein>
    <recommendedName>
        <fullName evidence="2">Serpin domain-containing protein</fullName>
    </recommendedName>
</protein>
<dbReference type="Pfam" id="PF00079">
    <property type="entry name" value="Serpin"/>
    <property type="match status" value="1"/>
</dbReference>
<sequence length="141" mass="15379">MNIIFFLTSKVKALEYILLSDLQHSGLFTLAMPKIKIENKLKLKQSLQGLGIQKVFDPSSADLSGITGMPGLFIGEAIQQAVIEIGESGTKAAAVTGFGIAALSSAIHFPRYITLNHPYMFVIRDKVAGVNLFHGRYTDPR</sequence>
<dbReference type="InterPro" id="IPR023796">
    <property type="entry name" value="Serpin_dom"/>
</dbReference>
<keyword evidence="4" id="KW-1185">Reference proteome</keyword>
<dbReference type="InterPro" id="IPR042178">
    <property type="entry name" value="Serpin_sf_1"/>
</dbReference>
<name>A0AAN8G521_PATCE</name>
<dbReference type="GO" id="GO:0004867">
    <property type="term" value="F:serine-type endopeptidase inhibitor activity"/>
    <property type="evidence" value="ECO:0007669"/>
    <property type="project" value="InterPro"/>
</dbReference>
<proteinExistence type="inferred from homology"/>
<evidence type="ECO:0000313" key="4">
    <source>
        <dbReference type="Proteomes" id="UP001347796"/>
    </source>
</evidence>
<dbReference type="GO" id="GO:0005615">
    <property type="term" value="C:extracellular space"/>
    <property type="evidence" value="ECO:0007669"/>
    <property type="project" value="InterPro"/>
</dbReference>
<dbReference type="PANTHER" id="PTHR11461">
    <property type="entry name" value="SERINE PROTEASE INHIBITOR, SERPIN"/>
    <property type="match status" value="1"/>
</dbReference>
<dbReference type="AlphaFoldDB" id="A0AAN8G521"/>
<dbReference type="InterPro" id="IPR000215">
    <property type="entry name" value="Serpin_fam"/>
</dbReference>